<accession>A0ABM1VEX8</accession>
<proteinExistence type="predicted"/>
<sequence length="219" mass="25104">MKASNINKSGMFRIRAFNGKHTCPLKDRVYSQRHVTRYLIGGIVKPKFVDHKRKYTPADIRKDVKIDLGVDVNYMLAWRAREKALKSLRGTPAASYAKLPAYLYMMDITYPGSHIRMKKSMNNEFLYLFVALNTFIQGFNHCRPVVVVDVSHLRGPYNGTFVAASTTDGAVSDRIESIIKAVTNVYSNVPHYACMFHLWNNVQKKFRKSHEKLSGKKKI</sequence>
<reference evidence="1" key="1">
    <citation type="journal article" date="2014" name="Nat. Genet.">
        <title>The genome of the stress-tolerant wild tomato species Solanum pennellii.</title>
        <authorList>
            <person name="Bolger A."/>
            <person name="Scossa F."/>
            <person name="Bolger M.E."/>
            <person name="Lanz C."/>
            <person name="Maumus F."/>
            <person name="Tohge T."/>
            <person name="Quesneville H."/>
            <person name="Alseekh S."/>
            <person name="Sorensen I."/>
            <person name="Lichtenstein G."/>
            <person name="Fich E.A."/>
            <person name="Conte M."/>
            <person name="Keller H."/>
            <person name="Schneeberger K."/>
            <person name="Schwacke R."/>
            <person name="Ofner I."/>
            <person name="Vrebalov J."/>
            <person name="Xu Y."/>
            <person name="Osorio S."/>
            <person name="Aflitos S.A."/>
            <person name="Schijlen E."/>
            <person name="Jimenez-Gomez J.M."/>
            <person name="Ryngajllo M."/>
            <person name="Kimura S."/>
            <person name="Kumar R."/>
            <person name="Koenig D."/>
            <person name="Headland L.R."/>
            <person name="Maloof J.N."/>
            <person name="Sinha N."/>
            <person name="van Ham R.C."/>
            <person name="Lankhorst R.K."/>
            <person name="Mao L."/>
            <person name="Vogel A."/>
            <person name="Arsova B."/>
            <person name="Panstruga R."/>
            <person name="Fei Z."/>
            <person name="Rose J.K."/>
            <person name="Zamir D."/>
            <person name="Carrari F."/>
            <person name="Giovannoni J.J."/>
            <person name="Weigel D."/>
            <person name="Usadel B."/>
            <person name="Fernie A.R."/>
        </authorList>
    </citation>
    <scope>NUCLEOTIDE SEQUENCE [LARGE SCALE GENOMIC DNA]</scope>
    <source>
        <strain evidence="1">cv. LA0716</strain>
    </source>
</reference>
<keyword evidence="1" id="KW-1185">Reference proteome</keyword>
<gene>
    <name evidence="2" type="primary">LOC114077998</name>
</gene>
<dbReference type="PANTHER" id="PTHR31973:SF113">
    <property type="entry name" value="PROTEIN FAR1-RELATED SEQUENCE 5-LIKE"/>
    <property type="match status" value="1"/>
</dbReference>
<dbReference type="PANTHER" id="PTHR31973">
    <property type="entry name" value="POLYPROTEIN, PUTATIVE-RELATED"/>
    <property type="match status" value="1"/>
</dbReference>
<evidence type="ECO:0000313" key="1">
    <source>
        <dbReference type="Proteomes" id="UP000694930"/>
    </source>
</evidence>
<dbReference type="RefSeq" id="XP_027774296.1">
    <property type="nucleotide sequence ID" value="XM_027918495.1"/>
</dbReference>
<dbReference type="GeneID" id="114077998"/>
<dbReference type="Proteomes" id="UP000694930">
    <property type="component" value="Chromosome 7"/>
</dbReference>
<reference evidence="2" key="2">
    <citation type="submission" date="2025-08" db="UniProtKB">
        <authorList>
            <consortium name="RefSeq"/>
        </authorList>
    </citation>
    <scope>IDENTIFICATION</scope>
</reference>
<protein>
    <submittedName>
        <fullName evidence="2">Uncharacterized protein LOC114077998</fullName>
    </submittedName>
</protein>
<evidence type="ECO:0000313" key="2">
    <source>
        <dbReference type="RefSeq" id="XP_027774296.1"/>
    </source>
</evidence>
<name>A0ABM1VEX8_SOLPN</name>
<organism evidence="1 2">
    <name type="scientific">Solanum pennellii</name>
    <name type="common">Tomato</name>
    <name type="synonym">Lycopersicon pennellii</name>
    <dbReference type="NCBI Taxonomy" id="28526"/>
    <lineage>
        <taxon>Eukaryota</taxon>
        <taxon>Viridiplantae</taxon>
        <taxon>Streptophyta</taxon>
        <taxon>Embryophyta</taxon>
        <taxon>Tracheophyta</taxon>
        <taxon>Spermatophyta</taxon>
        <taxon>Magnoliopsida</taxon>
        <taxon>eudicotyledons</taxon>
        <taxon>Gunneridae</taxon>
        <taxon>Pentapetalae</taxon>
        <taxon>asterids</taxon>
        <taxon>lamiids</taxon>
        <taxon>Solanales</taxon>
        <taxon>Solanaceae</taxon>
        <taxon>Solanoideae</taxon>
        <taxon>Solaneae</taxon>
        <taxon>Solanum</taxon>
        <taxon>Solanum subgen. Lycopersicon</taxon>
    </lineage>
</organism>